<dbReference type="AlphaFoldDB" id="A0A1G8Q3R4"/>
<dbReference type="STRING" id="1045773.SAMN05216555_10654"/>
<accession>A0A1G8Q3R4</accession>
<reference evidence="2" key="1">
    <citation type="submission" date="2016-10" db="EMBL/GenBank/DDBJ databases">
        <authorList>
            <person name="Varghese N."/>
            <person name="Submissions S."/>
        </authorList>
    </citation>
    <scope>NUCLEOTIDE SEQUENCE [LARGE SCALE GENOMIC DNA]</scope>
    <source>
        <strain evidence="2">CGMCC 1.10783</strain>
    </source>
</reference>
<name>A0A1G8Q3R4_9MICC</name>
<gene>
    <name evidence="1" type="ORF">SAMN05216555_10654</name>
</gene>
<dbReference type="EMBL" id="FNEI01000006">
    <property type="protein sequence ID" value="SDI99404.1"/>
    <property type="molecule type" value="Genomic_DNA"/>
</dbReference>
<protein>
    <submittedName>
        <fullName evidence="1">Uncharacterized protein</fullName>
    </submittedName>
</protein>
<dbReference type="RefSeq" id="WP_175453523.1">
    <property type="nucleotide sequence ID" value="NZ_FNEI01000006.1"/>
</dbReference>
<evidence type="ECO:0000313" key="2">
    <source>
        <dbReference type="Proteomes" id="UP000182130"/>
    </source>
</evidence>
<organism evidence="1 2">
    <name type="scientific">Arthrobacter cupressi</name>
    <dbReference type="NCBI Taxonomy" id="1045773"/>
    <lineage>
        <taxon>Bacteria</taxon>
        <taxon>Bacillati</taxon>
        <taxon>Actinomycetota</taxon>
        <taxon>Actinomycetes</taxon>
        <taxon>Micrococcales</taxon>
        <taxon>Micrococcaceae</taxon>
        <taxon>Arthrobacter</taxon>
    </lineage>
</organism>
<keyword evidence="2" id="KW-1185">Reference proteome</keyword>
<sequence>MVKRLMELLALNAKPAVKDKPVFNGQLLDQHREDVYAVLHQMGVIR</sequence>
<evidence type="ECO:0000313" key="1">
    <source>
        <dbReference type="EMBL" id="SDI99404.1"/>
    </source>
</evidence>
<proteinExistence type="predicted"/>
<dbReference type="Proteomes" id="UP000182130">
    <property type="component" value="Unassembled WGS sequence"/>
</dbReference>